<dbReference type="EMBL" id="KB007920">
    <property type="protein sequence ID" value="ELR20326.1"/>
    <property type="molecule type" value="Genomic_DNA"/>
</dbReference>
<protein>
    <submittedName>
        <fullName evidence="2">Uncharacterized protein</fullName>
    </submittedName>
</protein>
<evidence type="ECO:0000313" key="3">
    <source>
        <dbReference type="Proteomes" id="UP000011083"/>
    </source>
</evidence>
<feature type="compositionally biased region" description="Basic and acidic residues" evidence="1">
    <location>
        <begin position="52"/>
        <end position="72"/>
    </location>
</feature>
<reference evidence="2 3" key="1">
    <citation type="journal article" date="2013" name="Genome Biol.">
        <title>Genome of Acanthamoeba castellanii highlights extensive lateral gene transfer and early evolution of tyrosine kinase signaling.</title>
        <authorList>
            <person name="Clarke M."/>
            <person name="Lohan A.J."/>
            <person name="Liu B."/>
            <person name="Lagkouvardos I."/>
            <person name="Roy S."/>
            <person name="Zafar N."/>
            <person name="Bertelli C."/>
            <person name="Schilde C."/>
            <person name="Kianianmomeni A."/>
            <person name="Burglin T.R."/>
            <person name="Frech C."/>
            <person name="Turcotte B."/>
            <person name="Kopec K.O."/>
            <person name="Synnott J.M."/>
            <person name="Choo C."/>
            <person name="Paponov I."/>
            <person name="Finkler A."/>
            <person name="Soon Heng Tan C."/>
            <person name="Hutchins A.P."/>
            <person name="Weinmeier T."/>
            <person name="Rattei T."/>
            <person name="Chu J.S."/>
            <person name="Gimenez G."/>
            <person name="Irimia M."/>
            <person name="Rigden D.J."/>
            <person name="Fitzpatrick D.A."/>
            <person name="Lorenzo-Morales J."/>
            <person name="Bateman A."/>
            <person name="Chiu C.H."/>
            <person name="Tang P."/>
            <person name="Hegemann P."/>
            <person name="Fromm H."/>
            <person name="Raoult D."/>
            <person name="Greub G."/>
            <person name="Miranda-Saavedra D."/>
            <person name="Chen N."/>
            <person name="Nash P."/>
            <person name="Ginger M.L."/>
            <person name="Horn M."/>
            <person name="Schaap P."/>
            <person name="Caler L."/>
            <person name="Loftus B."/>
        </authorList>
    </citation>
    <scope>NUCLEOTIDE SEQUENCE [LARGE SCALE GENOMIC DNA]</scope>
    <source>
        <strain evidence="2 3">Neff</strain>
    </source>
</reference>
<feature type="region of interest" description="Disordered" evidence="1">
    <location>
        <begin position="1"/>
        <end position="72"/>
    </location>
</feature>
<dbReference type="VEuPathDB" id="AmoebaDB:ACA1_184890"/>
<name>L8H769_ACACF</name>
<evidence type="ECO:0000313" key="2">
    <source>
        <dbReference type="EMBL" id="ELR20326.1"/>
    </source>
</evidence>
<sequence>MATDKKAMAFDVDIGTGHQRGNPQDEKIRHHLEQEAREHSGRLHDPQQSLEEAEKRREKMLEDRKEKVWPLA</sequence>
<dbReference type="AlphaFoldDB" id="L8H769"/>
<gene>
    <name evidence="2" type="ORF">ACA1_184890</name>
</gene>
<proteinExistence type="predicted"/>
<evidence type="ECO:0000256" key="1">
    <source>
        <dbReference type="SAM" id="MobiDB-lite"/>
    </source>
</evidence>
<feature type="compositionally biased region" description="Basic and acidic residues" evidence="1">
    <location>
        <begin position="23"/>
        <end position="45"/>
    </location>
</feature>
<dbReference type="RefSeq" id="XP_004342520.1">
    <property type="nucleotide sequence ID" value="XM_004342471.1"/>
</dbReference>
<keyword evidence="3" id="KW-1185">Reference proteome</keyword>
<dbReference type="Proteomes" id="UP000011083">
    <property type="component" value="Unassembled WGS sequence"/>
</dbReference>
<accession>L8H769</accession>
<organism evidence="2 3">
    <name type="scientific">Acanthamoeba castellanii (strain ATCC 30010 / Neff)</name>
    <dbReference type="NCBI Taxonomy" id="1257118"/>
    <lineage>
        <taxon>Eukaryota</taxon>
        <taxon>Amoebozoa</taxon>
        <taxon>Discosea</taxon>
        <taxon>Longamoebia</taxon>
        <taxon>Centramoebida</taxon>
        <taxon>Acanthamoebidae</taxon>
        <taxon>Acanthamoeba</taxon>
    </lineage>
</organism>
<dbReference type="KEGG" id="acan:ACA1_184890"/>
<dbReference type="GeneID" id="14921176"/>